<reference evidence="1 2" key="1">
    <citation type="submission" date="2016-03" db="EMBL/GenBank/DDBJ databases">
        <title>EvidentialGene: Evidence-directed Construction of Genes on Genomes.</title>
        <authorList>
            <person name="Gilbert D.G."/>
            <person name="Choi J.-H."/>
            <person name="Mockaitis K."/>
            <person name="Colbourne J."/>
            <person name="Pfrender M."/>
        </authorList>
    </citation>
    <scope>NUCLEOTIDE SEQUENCE [LARGE SCALE GENOMIC DNA]</scope>
    <source>
        <strain evidence="1 2">Xinb3</strain>
        <tissue evidence="1">Complete organism</tissue>
    </source>
</reference>
<dbReference type="AlphaFoldDB" id="A0A164WTF5"/>
<gene>
    <name evidence="1" type="ORF">APZ42_021277</name>
</gene>
<sequence>MDTRDLLENDNVFQSATEAAADFLSIASSFVISRNETASNVSSVTSVTNVSSVRHLNPSVQVRPS</sequence>
<keyword evidence="2" id="KW-1185">Reference proteome</keyword>
<name>A0A164WTF5_9CRUS</name>
<protein>
    <submittedName>
        <fullName evidence="1">Putative Prostaglandin E2 receptor EP4 subtype</fullName>
    </submittedName>
</protein>
<organism evidence="1 2">
    <name type="scientific">Daphnia magna</name>
    <dbReference type="NCBI Taxonomy" id="35525"/>
    <lineage>
        <taxon>Eukaryota</taxon>
        <taxon>Metazoa</taxon>
        <taxon>Ecdysozoa</taxon>
        <taxon>Arthropoda</taxon>
        <taxon>Crustacea</taxon>
        <taxon>Branchiopoda</taxon>
        <taxon>Diplostraca</taxon>
        <taxon>Cladocera</taxon>
        <taxon>Anomopoda</taxon>
        <taxon>Daphniidae</taxon>
        <taxon>Daphnia</taxon>
    </lineage>
</organism>
<dbReference type="EMBL" id="LRGB01001076">
    <property type="protein sequence ID" value="KZS13558.1"/>
    <property type="molecule type" value="Genomic_DNA"/>
</dbReference>
<evidence type="ECO:0000313" key="2">
    <source>
        <dbReference type="Proteomes" id="UP000076858"/>
    </source>
</evidence>
<comment type="caution">
    <text evidence="1">The sequence shown here is derived from an EMBL/GenBank/DDBJ whole genome shotgun (WGS) entry which is preliminary data.</text>
</comment>
<accession>A0A164WTF5</accession>
<evidence type="ECO:0000313" key="1">
    <source>
        <dbReference type="EMBL" id="KZS13558.1"/>
    </source>
</evidence>
<keyword evidence="1" id="KW-0675">Receptor</keyword>
<dbReference type="Proteomes" id="UP000076858">
    <property type="component" value="Unassembled WGS sequence"/>
</dbReference>
<dbReference type="OrthoDB" id="5959154at2759"/>
<proteinExistence type="predicted"/>